<gene>
    <name evidence="1" type="ORF">CRM22_005629</name>
</gene>
<proteinExistence type="predicted"/>
<accession>A0A4S2LQB1</accession>
<organism evidence="1 2">
    <name type="scientific">Opisthorchis felineus</name>
    <dbReference type="NCBI Taxonomy" id="147828"/>
    <lineage>
        <taxon>Eukaryota</taxon>
        <taxon>Metazoa</taxon>
        <taxon>Spiralia</taxon>
        <taxon>Lophotrochozoa</taxon>
        <taxon>Platyhelminthes</taxon>
        <taxon>Trematoda</taxon>
        <taxon>Digenea</taxon>
        <taxon>Opisthorchiida</taxon>
        <taxon>Opisthorchiata</taxon>
        <taxon>Opisthorchiidae</taxon>
        <taxon>Opisthorchis</taxon>
    </lineage>
</organism>
<keyword evidence="2" id="KW-1185">Reference proteome</keyword>
<comment type="caution">
    <text evidence="1">The sequence shown here is derived from an EMBL/GenBank/DDBJ whole genome shotgun (WGS) entry which is preliminary data.</text>
</comment>
<dbReference type="Proteomes" id="UP000308267">
    <property type="component" value="Unassembled WGS sequence"/>
</dbReference>
<sequence>MDVCEVLFGFLPQRANRSVKLVKKRTSKLGRRCVSGNPAYCMLVKTMSDDASISACMTCFRTVWVRISTYATSGGLTLAASAEGCNLDPTNRSSGDDKWLLHLLSNQHINSSNWRFTAL</sequence>
<dbReference type="EMBL" id="SJOL01006473">
    <property type="protein sequence ID" value="TGZ65941.1"/>
    <property type="molecule type" value="Genomic_DNA"/>
</dbReference>
<protein>
    <submittedName>
        <fullName evidence="1">Uncharacterized protein</fullName>
    </submittedName>
</protein>
<reference evidence="1 2" key="1">
    <citation type="journal article" date="2019" name="BMC Genomics">
        <title>New insights from Opisthorchis felineus genome: update on genomics of the epidemiologically important liver flukes.</title>
        <authorList>
            <person name="Ershov N.I."/>
            <person name="Mordvinov V.A."/>
            <person name="Prokhortchouk E.B."/>
            <person name="Pakharukova M.Y."/>
            <person name="Gunbin K.V."/>
            <person name="Ustyantsev K."/>
            <person name="Genaev M.A."/>
            <person name="Blinov A.G."/>
            <person name="Mazur A."/>
            <person name="Boulygina E."/>
            <person name="Tsygankova S."/>
            <person name="Khrameeva E."/>
            <person name="Chekanov N."/>
            <person name="Fan G."/>
            <person name="Xiao A."/>
            <person name="Zhang H."/>
            <person name="Xu X."/>
            <person name="Yang H."/>
            <person name="Solovyev V."/>
            <person name="Lee S.M."/>
            <person name="Liu X."/>
            <person name="Afonnikov D.A."/>
            <person name="Skryabin K.G."/>
        </authorList>
    </citation>
    <scope>NUCLEOTIDE SEQUENCE [LARGE SCALE GENOMIC DNA]</scope>
    <source>
        <strain evidence="1">AK-0245</strain>
        <tissue evidence="1">Whole organism</tissue>
    </source>
</reference>
<evidence type="ECO:0000313" key="2">
    <source>
        <dbReference type="Proteomes" id="UP000308267"/>
    </source>
</evidence>
<name>A0A4S2LQB1_OPIFE</name>
<dbReference type="AlphaFoldDB" id="A0A4S2LQB1"/>
<evidence type="ECO:0000313" key="1">
    <source>
        <dbReference type="EMBL" id="TGZ65941.1"/>
    </source>
</evidence>